<evidence type="ECO:0000259" key="2">
    <source>
        <dbReference type="Pfam" id="PF12969"/>
    </source>
</evidence>
<feature type="domain" description="DUF3857" evidence="2">
    <location>
        <begin position="74"/>
        <end position="238"/>
    </location>
</feature>
<gene>
    <name evidence="3" type="ORF">GCM10007414_14600</name>
</gene>
<keyword evidence="4" id="KW-1185">Reference proteome</keyword>
<dbReference type="RefSeq" id="WP_188407361.1">
    <property type="nucleotide sequence ID" value="NZ_BMDY01000007.1"/>
</dbReference>
<proteinExistence type="predicted"/>
<comment type="caution">
    <text evidence="3">The sequence shown here is derived from an EMBL/GenBank/DDBJ whole genome shotgun (WGS) entry which is preliminary data.</text>
</comment>
<evidence type="ECO:0000313" key="3">
    <source>
        <dbReference type="EMBL" id="GGB02361.1"/>
    </source>
</evidence>
<dbReference type="EMBL" id="BMDY01000007">
    <property type="protein sequence ID" value="GGB02361.1"/>
    <property type="molecule type" value="Genomic_DNA"/>
</dbReference>
<protein>
    <recommendedName>
        <fullName evidence="2">DUF3857 domain-containing protein</fullName>
    </recommendedName>
</protein>
<dbReference type="SUPFAM" id="SSF54001">
    <property type="entry name" value="Cysteine proteinases"/>
    <property type="match status" value="1"/>
</dbReference>
<dbReference type="Proteomes" id="UP000651977">
    <property type="component" value="Unassembled WGS sequence"/>
</dbReference>
<feature type="signal peptide" evidence="1">
    <location>
        <begin position="1"/>
        <end position="25"/>
    </location>
</feature>
<dbReference type="InterPro" id="IPR024618">
    <property type="entry name" value="DUF3857"/>
</dbReference>
<feature type="chain" id="PRO_5047478249" description="DUF3857 domain-containing protein" evidence="1">
    <location>
        <begin position="26"/>
        <end position="676"/>
    </location>
</feature>
<name>A0ABQ1I1H3_9ALTE</name>
<evidence type="ECO:0000313" key="4">
    <source>
        <dbReference type="Proteomes" id="UP000651977"/>
    </source>
</evidence>
<dbReference type="Gene3D" id="2.60.40.3140">
    <property type="match status" value="1"/>
</dbReference>
<keyword evidence="1" id="KW-0732">Signal</keyword>
<accession>A0ABQ1I1H3</accession>
<dbReference type="Pfam" id="PF12969">
    <property type="entry name" value="DUF3857"/>
    <property type="match status" value="1"/>
</dbReference>
<dbReference type="InterPro" id="IPR038765">
    <property type="entry name" value="Papain-like_cys_pep_sf"/>
</dbReference>
<evidence type="ECO:0000256" key="1">
    <source>
        <dbReference type="SAM" id="SignalP"/>
    </source>
</evidence>
<organism evidence="3 4">
    <name type="scientific">Agarivorans gilvus</name>
    <dbReference type="NCBI Taxonomy" id="680279"/>
    <lineage>
        <taxon>Bacteria</taxon>
        <taxon>Pseudomonadati</taxon>
        <taxon>Pseudomonadota</taxon>
        <taxon>Gammaproteobacteria</taxon>
        <taxon>Alteromonadales</taxon>
        <taxon>Alteromonadaceae</taxon>
        <taxon>Agarivorans</taxon>
    </lineage>
</organism>
<reference evidence="4" key="1">
    <citation type="journal article" date="2019" name="Int. J. Syst. Evol. Microbiol.">
        <title>The Global Catalogue of Microorganisms (GCM) 10K type strain sequencing project: providing services to taxonomists for standard genome sequencing and annotation.</title>
        <authorList>
            <consortium name="The Broad Institute Genomics Platform"/>
            <consortium name="The Broad Institute Genome Sequencing Center for Infectious Disease"/>
            <person name="Wu L."/>
            <person name="Ma J."/>
        </authorList>
    </citation>
    <scope>NUCLEOTIDE SEQUENCE [LARGE SCALE GENOMIC DNA]</scope>
    <source>
        <strain evidence="4">CGMCC 1.10131</strain>
    </source>
</reference>
<dbReference type="Gene3D" id="3.10.620.30">
    <property type="match status" value="1"/>
</dbReference>
<sequence>MLLSRLYVLLFLSFVGAFVAPSSFAAESPLWRLSSKPQWVKDAVLSADSREGQGIESMEVLLSDTQVSLLNQDVHYYRHLRIQLNDKVGVDENSDIYIGFNPEFQHLELHHIEIIRDGQAENRLYPEDVRIVDIEPEQHNKLYSGQKQLQLWLRDIRAGDIVDYSFSVVGENPVFGQHFSHTFSLGWNVPVKQVEVSIISPKSQPLHNQINRLELQPKQHSEQQRVRYSLSLSDVPAYFDDGENPSWQNISPSWQVSSFDSWGAVAQWAEQLFQPAHTPSAAFQQWLAELQKQPTKLAIEEAIRFVQQDIRYLGVEIGQNSHRPQAPSAVLSNRYGDCKDKSLLLVKALNALDVEAYPVLVSSYLRDTLSEHLPSYNAFNHAIVLLRYRQQDYWIDPTNAYQASLLESIVPAAFGQALVVKPSTQELVAIPELTAADNTLSVEQVFIASDFRSPVQFKVSSVFTGLEADRMRYQLANQSQQRLAKSSVDYYQRFYPSLSRLGDMEVNDDVISNRLQISEQYLVKNFWEQQEQTVFHLIANSVEHYLKLPKKLNRQQAYLLGPLVSVQQNITLQLPYDIDFTSLNQQQELQDDYFKWQSRFDYQNRLIRYQQSYQNKAIAVKAEDVKDYAKLIRQARKHLEFAYSIDHAAEDKAYDSMAKLVNYLLDKKQAQQGEWQ</sequence>